<evidence type="ECO:0000313" key="3">
    <source>
        <dbReference type="Proteomes" id="UP000186141"/>
    </source>
</evidence>
<reference evidence="2 3" key="1">
    <citation type="submission" date="2017-01" db="EMBL/GenBank/DDBJ databases">
        <authorList>
            <person name="Mah S.A."/>
            <person name="Swanson W.J."/>
            <person name="Moy G.W."/>
            <person name="Vacquier V.D."/>
        </authorList>
    </citation>
    <scope>NUCLEOTIDE SEQUENCE [LARGE SCALE GENOMIC DNA]</scope>
    <source>
        <strain evidence="2 3">DSM 26375</strain>
    </source>
</reference>
<dbReference type="STRING" id="1086013.SAMN05421774_11811"/>
<feature type="transmembrane region" description="Helical" evidence="1">
    <location>
        <begin position="127"/>
        <end position="154"/>
    </location>
</feature>
<keyword evidence="1" id="KW-0812">Transmembrane</keyword>
<proteinExistence type="predicted"/>
<protein>
    <submittedName>
        <fullName evidence="2">Uncharacterized protein</fullName>
    </submittedName>
</protein>
<evidence type="ECO:0000313" key="2">
    <source>
        <dbReference type="EMBL" id="SIT24677.1"/>
    </source>
</evidence>
<evidence type="ECO:0000256" key="1">
    <source>
        <dbReference type="SAM" id="Phobius"/>
    </source>
</evidence>
<dbReference type="AlphaFoldDB" id="A0A1N7QQ95"/>
<dbReference type="Proteomes" id="UP000186141">
    <property type="component" value="Unassembled WGS sequence"/>
</dbReference>
<feature type="transmembrane region" description="Helical" evidence="1">
    <location>
        <begin position="160"/>
        <end position="184"/>
    </location>
</feature>
<accession>A0A1N7QQ95</accession>
<gene>
    <name evidence="2" type="ORF">SAMN05421774_11811</name>
</gene>
<name>A0A1N7QQ95_9RHOB</name>
<keyword evidence="3" id="KW-1185">Reference proteome</keyword>
<organism evidence="2 3">
    <name type="scientific">Gemmobacter megaterium</name>
    <dbReference type="NCBI Taxonomy" id="1086013"/>
    <lineage>
        <taxon>Bacteria</taxon>
        <taxon>Pseudomonadati</taxon>
        <taxon>Pseudomonadota</taxon>
        <taxon>Alphaproteobacteria</taxon>
        <taxon>Rhodobacterales</taxon>
        <taxon>Paracoccaceae</taxon>
        <taxon>Gemmobacter</taxon>
    </lineage>
</organism>
<keyword evidence="1" id="KW-1133">Transmembrane helix</keyword>
<sequence length="247" mass="26250">MGRICIAKSETPDQSEAKQTESAEMSFDLAMIETQLDLLEWRDVQLEAITQQLEDAFPSLINSIEEHVERLSIGKVAWFHANPNSLATEVIAPWADNQARIALARAEESLSDIVRDMHANDKASDHLGAALPALAGISAIAASVAALPAVVSFATLTSTSFFFITTSWISLPLLLTGGAVLTGLSLAGMKTLGHAGSKTRAHLVRRVAAIAQTAVFGYGLPPDARCLINVLQAAVLKAGENKLSKGH</sequence>
<keyword evidence="1" id="KW-0472">Membrane</keyword>
<dbReference type="EMBL" id="FTOT01000018">
    <property type="protein sequence ID" value="SIT24677.1"/>
    <property type="molecule type" value="Genomic_DNA"/>
</dbReference>